<proteinExistence type="predicted"/>
<dbReference type="EMBL" id="BSXT01000172">
    <property type="protein sequence ID" value="GMF19762.1"/>
    <property type="molecule type" value="Genomic_DNA"/>
</dbReference>
<keyword evidence="3" id="KW-1185">Reference proteome</keyword>
<sequence>MPLPLCTCSCALHGASPRSSAASSSSVQSVRDRDSNCNEFCIERDDCGAPESLAVSSPRSEDFNGDENYPSDDVAIEREETEAVIATLQLQVRALRKYKTNYELLCGQLGELNAQIGLQLQRHEADVAALQASIADFQTEKIALEAQVSEMQQALVVQRDASIQDREYSEHVHRQLGTAAELLKATENRIEQQEEHFAEEIERLRSQLTAADEEREEYQETAKRLEEEVEVLRARETEAREQEARRRRQEKLKHKKEVMARAAKLRAVSDELEAQRSAVRAIKKQLAQVQADKDTLRKQLVNVKRDGTHLTDIIDSQRLEHEAHTDELAQFKKVKKKLEKRIEVLTQEAGQLENDLADAREELADRNSELEKRRVELQGLRNELRQAAEDLGNVQRLNGRLEKQLNVFQRAENERLAEEKLQEQDQRANQERHYRKELVNMRELLADNQHRSTESAKDVQKLRRELLGVQKLLHGCAENQVKATKPIDEWDDVMRKSKISMRKSKILEQVRAFET</sequence>
<organism evidence="2 3">
    <name type="scientific">Phytophthora fragariaefolia</name>
    <dbReference type="NCBI Taxonomy" id="1490495"/>
    <lineage>
        <taxon>Eukaryota</taxon>
        <taxon>Sar</taxon>
        <taxon>Stramenopiles</taxon>
        <taxon>Oomycota</taxon>
        <taxon>Peronosporomycetes</taxon>
        <taxon>Peronosporales</taxon>
        <taxon>Peronosporaceae</taxon>
        <taxon>Phytophthora</taxon>
    </lineage>
</organism>
<evidence type="ECO:0000256" key="1">
    <source>
        <dbReference type="SAM" id="Coils"/>
    </source>
</evidence>
<name>A0A9W6WW53_9STRA</name>
<protein>
    <submittedName>
        <fullName evidence="2">Unnamed protein product</fullName>
    </submittedName>
</protein>
<evidence type="ECO:0000313" key="2">
    <source>
        <dbReference type="EMBL" id="GMF19762.1"/>
    </source>
</evidence>
<accession>A0A9W6WW53</accession>
<dbReference type="Gene3D" id="1.10.287.1490">
    <property type="match status" value="1"/>
</dbReference>
<feature type="coiled-coil region" evidence="1">
    <location>
        <begin position="120"/>
        <end position="433"/>
    </location>
</feature>
<comment type="caution">
    <text evidence="2">The sequence shown here is derived from an EMBL/GenBank/DDBJ whole genome shotgun (WGS) entry which is preliminary data.</text>
</comment>
<reference evidence="2" key="1">
    <citation type="submission" date="2023-04" db="EMBL/GenBank/DDBJ databases">
        <title>Phytophthora fragariaefolia NBRC 109709.</title>
        <authorList>
            <person name="Ichikawa N."/>
            <person name="Sato H."/>
            <person name="Tonouchi N."/>
        </authorList>
    </citation>
    <scope>NUCLEOTIDE SEQUENCE</scope>
    <source>
        <strain evidence="2">NBRC 109709</strain>
    </source>
</reference>
<evidence type="ECO:0000313" key="3">
    <source>
        <dbReference type="Proteomes" id="UP001165121"/>
    </source>
</evidence>
<dbReference type="Proteomes" id="UP001165121">
    <property type="component" value="Unassembled WGS sequence"/>
</dbReference>
<dbReference type="AlphaFoldDB" id="A0A9W6WW53"/>
<dbReference type="OrthoDB" id="76910at2759"/>
<gene>
    <name evidence="2" type="ORF">Pfra01_000216500</name>
</gene>
<keyword evidence="1" id="KW-0175">Coiled coil</keyword>